<dbReference type="HOGENOM" id="CLU_1280233_0_0_1"/>
<reference evidence="1" key="4">
    <citation type="submission" date="2025-09" db="UniProtKB">
        <authorList>
            <consortium name="Ensembl"/>
        </authorList>
    </citation>
    <scope>IDENTIFICATION</scope>
</reference>
<dbReference type="GeneTree" id="ENSGT00390000009756"/>
<dbReference type="Proteomes" id="UP000008144">
    <property type="component" value="Chromosome 2"/>
</dbReference>
<proteinExistence type="predicted"/>
<evidence type="ECO:0000313" key="1">
    <source>
        <dbReference type="Ensembl" id="ENSCINP00000022014.2"/>
    </source>
</evidence>
<evidence type="ECO:0000313" key="2">
    <source>
        <dbReference type="Proteomes" id="UP000008144"/>
    </source>
</evidence>
<keyword evidence="2" id="KW-1185">Reference proteome</keyword>
<dbReference type="AlphaFoldDB" id="F6TC50"/>
<reference evidence="2" key="1">
    <citation type="journal article" date="2002" name="Science">
        <title>The draft genome of Ciona intestinalis: insights into chordate and vertebrate origins.</title>
        <authorList>
            <person name="Dehal P."/>
            <person name="Satou Y."/>
            <person name="Campbell R.K."/>
            <person name="Chapman J."/>
            <person name="Degnan B."/>
            <person name="De Tomaso A."/>
            <person name="Davidson B."/>
            <person name="Di Gregorio A."/>
            <person name="Gelpke M."/>
            <person name="Goodstein D.M."/>
            <person name="Harafuji N."/>
            <person name="Hastings K.E."/>
            <person name="Ho I."/>
            <person name="Hotta K."/>
            <person name="Huang W."/>
            <person name="Kawashima T."/>
            <person name="Lemaire P."/>
            <person name="Martinez D."/>
            <person name="Meinertzhagen I.A."/>
            <person name="Necula S."/>
            <person name="Nonaka M."/>
            <person name="Putnam N."/>
            <person name="Rash S."/>
            <person name="Saiga H."/>
            <person name="Satake M."/>
            <person name="Terry A."/>
            <person name="Yamada L."/>
            <person name="Wang H.G."/>
            <person name="Awazu S."/>
            <person name="Azumi K."/>
            <person name="Boore J."/>
            <person name="Branno M."/>
            <person name="Chin-Bow S."/>
            <person name="DeSantis R."/>
            <person name="Doyle S."/>
            <person name="Francino P."/>
            <person name="Keys D.N."/>
            <person name="Haga S."/>
            <person name="Hayashi H."/>
            <person name="Hino K."/>
            <person name="Imai K.S."/>
            <person name="Inaba K."/>
            <person name="Kano S."/>
            <person name="Kobayashi K."/>
            <person name="Kobayashi M."/>
            <person name="Lee B.I."/>
            <person name="Makabe K.W."/>
            <person name="Manohar C."/>
            <person name="Matassi G."/>
            <person name="Medina M."/>
            <person name="Mochizuki Y."/>
            <person name="Mount S."/>
            <person name="Morishita T."/>
            <person name="Miura S."/>
            <person name="Nakayama A."/>
            <person name="Nishizaka S."/>
            <person name="Nomoto H."/>
            <person name="Ohta F."/>
            <person name="Oishi K."/>
            <person name="Rigoutsos I."/>
            <person name="Sano M."/>
            <person name="Sasaki A."/>
            <person name="Sasakura Y."/>
            <person name="Shoguchi E."/>
            <person name="Shin-i T."/>
            <person name="Spagnuolo A."/>
            <person name="Stainier D."/>
            <person name="Suzuki M.M."/>
            <person name="Tassy O."/>
            <person name="Takatori N."/>
            <person name="Tokuoka M."/>
            <person name="Yagi K."/>
            <person name="Yoshizaki F."/>
            <person name="Wada S."/>
            <person name="Zhang C."/>
            <person name="Hyatt P.D."/>
            <person name="Larimer F."/>
            <person name="Detter C."/>
            <person name="Doggett N."/>
            <person name="Glavina T."/>
            <person name="Hawkins T."/>
            <person name="Richardson P."/>
            <person name="Lucas S."/>
            <person name="Kohara Y."/>
            <person name="Levine M."/>
            <person name="Satoh N."/>
            <person name="Rokhsar D.S."/>
        </authorList>
    </citation>
    <scope>NUCLEOTIDE SEQUENCE [LARGE SCALE GENOMIC DNA]</scope>
</reference>
<organism evidence="1 2">
    <name type="scientific">Ciona intestinalis</name>
    <name type="common">Transparent sea squirt</name>
    <name type="synonym">Ascidia intestinalis</name>
    <dbReference type="NCBI Taxonomy" id="7719"/>
    <lineage>
        <taxon>Eukaryota</taxon>
        <taxon>Metazoa</taxon>
        <taxon>Chordata</taxon>
        <taxon>Tunicata</taxon>
        <taxon>Ascidiacea</taxon>
        <taxon>Phlebobranchia</taxon>
        <taxon>Cionidae</taxon>
        <taxon>Ciona</taxon>
    </lineage>
</organism>
<protein>
    <recommendedName>
        <fullName evidence="3">Tetratricopeptide repeat protein</fullName>
    </recommendedName>
</protein>
<sequence>MSISFEEMLAAFAEDDTNEFWEAGRYDQAITGLENSLRTAPARSKPAMQLKLSLCLRECGKPVEGSNLFSNTLKNLIEYPPTEELCSPIAEALCPIGEKYISVDSVCKAGWIFRTAAELFHRTNDDAAAIVGIVKCLANISSSNMNAYMYDAQKEQFLHDCVRSIHELIKSKDYFALFDHEPRRLASLYHDMAHSYSFIKKNTEEQHYYRSAVEAL</sequence>
<evidence type="ECO:0008006" key="3">
    <source>
        <dbReference type="Google" id="ProtNLM"/>
    </source>
</evidence>
<accession>F6TC50</accession>
<dbReference type="EMBL" id="EAAA01001414">
    <property type="status" value="NOT_ANNOTATED_CDS"/>
    <property type="molecule type" value="Genomic_DNA"/>
</dbReference>
<reference evidence="1" key="3">
    <citation type="submission" date="2025-08" db="UniProtKB">
        <authorList>
            <consortium name="Ensembl"/>
        </authorList>
    </citation>
    <scope>IDENTIFICATION</scope>
</reference>
<dbReference type="InParanoid" id="F6TC50"/>
<reference evidence="1" key="2">
    <citation type="journal article" date="2008" name="Genome Biol.">
        <title>Improved genome assembly and evidence-based global gene model set for the chordate Ciona intestinalis: new insight into intron and operon populations.</title>
        <authorList>
            <person name="Satou Y."/>
            <person name="Mineta K."/>
            <person name="Ogasawara M."/>
            <person name="Sasakura Y."/>
            <person name="Shoguchi E."/>
            <person name="Ueno K."/>
            <person name="Yamada L."/>
            <person name="Matsumoto J."/>
            <person name="Wasserscheid J."/>
            <person name="Dewar K."/>
            <person name="Wiley G.B."/>
            <person name="Macmil S.L."/>
            <person name="Roe B.A."/>
            <person name="Zeller R.W."/>
            <person name="Hastings K.E."/>
            <person name="Lemaire P."/>
            <person name="Lindquist E."/>
            <person name="Endo T."/>
            <person name="Hotta K."/>
            <person name="Inaba K."/>
        </authorList>
    </citation>
    <scope>NUCLEOTIDE SEQUENCE [LARGE SCALE GENOMIC DNA]</scope>
    <source>
        <strain evidence="1">wild type</strain>
    </source>
</reference>
<name>F6TC50_CIOIN</name>
<dbReference type="Ensembl" id="ENSCINT00000022260.2">
    <property type="protein sequence ID" value="ENSCINP00000022014.2"/>
    <property type="gene ID" value="ENSCING00000011551.2"/>
</dbReference>